<reference evidence="2" key="1">
    <citation type="submission" date="2021-03" db="EMBL/GenBank/DDBJ databases">
        <title>Draft genome sequence of rust myrtle Austropuccinia psidii MF-1, a brazilian biotype.</title>
        <authorList>
            <person name="Quecine M.C."/>
            <person name="Pachon D.M.R."/>
            <person name="Bonatelli M.L."/>
            <person name="Correr F.H."/>
            <person name="Franceschini L.M."/>
            <person name="Leite T.F."/>
            <person name="Margarido G.R.A."/>
            <person name="Almeida C.A."/>
            <person name="Ferrarezi J.A."/>
            <person name="Labate C.A."/>
        </authorList>
    </citation>
    <scope>NUCLEOTIDE SEQUENCE</scope>
    <source>
        <strain evidence="2">MF-1</strain>
    </source>
</reference>
<name>A0A9Q3H8B0_9BASI</name>
<dbReference type="EMBL" id="AVOT02012872">
    <property type="protein sequence ID" value="MBW0495011.1"/>
    <property type="molecule type" value="Genomic_DNA"/>
</dbReference>
<sequence>MIESQSKRRERPLSKVTSTITSISQSVDPTQTMEVDSTEDSESLLPKSLTSSDLLPSETEFNEYGKSGFTLKSSRRLAMSSRALKRNFQKPVSAFNIYDPIELTCEDFQRNYHTSGESSKLFVSL</sequence>
<protein>
    <submittedName>
        <fullName evidence="2">Uncharacterized protein</fullName>
    </submittedName>
</protein>
<feature type="region of interest" description="Disordered" evidence="1">
    <location>
        <begin position="1"/>
        <end position="50"/>
    </location>
</feature>
<evidence type="ECO:0000313" key="2">
    <source>
        <dbReference type="EMBL" id="MBW0495011.1"/>
    </source>
</evidence>
<evidence type="ECO:0000256" key="1">
    <source>
        <dbReference type="SAM" id="MobiDB-lite"/>
    </source>
</evidence>
<feature type="compositionally biased region" description="Basic and acidic residues" evidence="1">
    <location>
        <begin position="1"/>
        <end position="13"/>
    </location>
</feature>
<keyword evidence="3" id="KW-1185">Reference proteome</keyword>
<feature type="compositionally biased region" description="Polar residues" evidence="1">
    <location>
        <begin position="25"/>
        <end position="35"/>
    </location>
</feature>
<organism evidence="2 3">
    <name type="scientific">Austropuccinia psidii MF-1</name>
    <dbReference type="NCBI Taxonomy" id="1389203"/>
    <lineage>
        <taxon>Eukaryota</taxon>
        <taxon>Fungi</taxon>
        <taxon>Dikarya</taxon>
        <taxon>Basidiomycota</taxon>
        <taxon>Pucciniomycotina</taxon>
        <taxon>Pucciniomycetes</taxon>
        <taxon>Pucciniales</taxon>
        <taxon>Sphaerophragmiaceae</taxon>
        <taxon>Austropuccinia</taxon>
    </lineage>
</organism>
<dbReference type="AlphaFoldDB" id="A0A9Q3H8B0"/>
<evidence type="ECO:0000313" key="3">
    <source>
        <dbReference type="Proteomes" id="UP000765509"/>
    </source>
</evidence>
<proteinExistence type="predicted"/>
<dbReference type="Proteomes" id="UP000765509">
    <property type="component" value="Unassembled WGS sequence"/>
</dbReference>
<comment type="caution">
    <text evidence="2">The sequence shown here is derived from an EMBL/GenBank/DDBJ whole genome shotgun (WGS) entry which is preliminary data.</text>
</comment>
<gene>
    <name evidence="2" type="ORF">O181_034726</name>
</gene>
<accession>A0A9Q3H8B0</accession>